<feature type="transmembrane region" description="Helical" evidence="6">
    <location>
        <begin position="12"/>
        <end position="34"/>
    </location>
</feature>
<dbReference type="AlphaFoldDB" id="A0A2G1QTK0"/>
<name>A0A2G1QTK0_9HYPH</name>
<sequence>MTASSVHCVSRSPALPLLVLAPVLWGGNFVVGRFISPDIPAFWLNFSRWIVAAVVLLPIGLAGLVRERHALKADFWKLCLLSMLGVVTFNTLIYSALKVVGVTEVIIGFAMSPLVILSVLAIVERRMPSPRVLSAVVLSMAGVLVAEGESVDLAAYSSEAGALALVLAATLVWSFYCLSLSKLPLAASPLSAFLSQILIGLTVQAIFALTVVPAFDPGTISRAGWASILYLGVFASAVAFLAWQAGLRAAGPQRSSVFLNLVPLSGLVLASFFLGERVSLMETFGLVLIFTGVGIVCLQGSPGVLRQDRLETALKRGS</sequence>
<evidence type="ECO:0000256" key="6">
    <source>
        <dbReference type="SAM" id="Phobius"/>
    </source>
</evidence>
<dbReference type="PANTHER" id="PTHR42920">
    <property type="entry name" value="OS03G0707200 PROTEIN-RELATED"/>
    <property type="match status" value="1"/>
</dbReference>
<feature type="domain" description="EamA" evidence="7">
    <location>
        <begin position="163"/>
        <end position="296"/>
    </location>
</feature>
<feature type="transmembrane region" description="Helical" evidence="6">
    <location>
        <begin position="130"/>
        <end position="148"/>
    </location>
</feature>
<evidence type="ECO:0000313" key="8">
    <source>
        <dbReference type="EMBL" id="PHP68789.1"/>
    </source>
</evidence>
<dbReference type="RefSeq" id="WP_099303202.1">
    <property type="nucleotide sequence ID" value="NZ_PDVP01000001.1"/>
</dbReference>
<dbReference type="InterPro" id="IPR000620">
    <property type="entry name" value="EamA_dom"/>
</dbReference>
<dbReference type="OrthoDB" id="9810556at2"/>
<evidence type="ECO:0000256" key="4">
    <source>
        <dbReference type="ARBA" id="ARBA00022989"/>
    </source>
</evidence>
<dbReference type="InterPro" id="IPR051258">
    <property type="entry name" value="Diverse_Substrate_Transporter"/>
</dbReference>
<feature type="transmembrane region" description="Helical" evidence="6">
    <location>
        <begin position="286"/>
        <end position="305"/>
    </location>
</feature>
<dbReference type="InterPro" id="IPR037185">
    <property type="entry name" value="EmrE-like"/>
</dbReference>
<evidence type="ECO:0000256" key="2">
    <source>
        <dbReference type="ARBA" id="ARBA00022475"/>
    </source>
</evidence>
<feature type="transmembrane region" description="Helical" evidence="6">
    <location>
        <begin position="78"/>
        <end position="97"/>
    </location>
</feature>
<evidence type="ECO:0000313" key="9">
    <source>
        <dbReference type="Proteomes" id="UP000221168"/>
    </source>
</evidence>
<proteinExistence type="predicted"/>
<feature type="transmembrane region" description="Helical" evidence="6">
    <location>
        <begin position="257"/>
        <end position="274"/>
    </location>
</feature>
<feature type="transmembrane region" description="Helical" evidence="6">
    <location>
        <begin position="46"/>
        <end position="66"/>
    </location>
</feature>
<organism evidence="8 9">
    <name type="scientific">Zhengella mangrovi</name>
    <dbReference type="NCBI Taxonomy" id="1982044"/>
    <lineage>
        <taxon>Bacteria</taxon>
        <taxon>Pseudomonadati</taxon>
        <taxon>Pseudomonadota</taxon>
        <taxon>Alphaproteobacteria</taxon>
        <taxon>Hyphomicrobiales</taxon>
        <taxon>Notoacmeibacteraceae</taxon>
        <taxon>Zhengella</taxon>
    </lineage>
</organism>
<dbReference type="SUPFAM" id="SSF103481">
    <property type="entry name" value="Multidrug resistance efflux transporter EmrE"/>
    <property type="match status" value="2"/>
</dbReference>
<gene>
    <name evidence="8" type="ORF">CSC94_01980</name>
</gene>
<comment type="caution">
    <text evidence="8">The sequence shown here is derived from an EMBL/GenBank/DDBJ whole genome shotgun (WGS) entry which is preliminary data.</text>
</comment>
<feature type="transmembrane region" description="Helical" evidence="6">
    <location>
        <begin position="160"/>
        <end position="178"/>
    </location>
</feature>
<dbReference type="Pfam" id="PF00892">
    <property type="entry name" value="EamA"/>
    <property type="match status" value="2"/>
</dbReference>
<protein>
    <recommendedName>
        <fullName evidence="7">EamA domain-containing protein</fullName>
    </recommendedName>
</protein>
<keyword evidence="2" id="KW-1003">Cell membrane</keyword>
<keyword evidence="9" id="KW-1185">Reference proteome</keyword>
<feature type="transmembrane region" description="Helical" evidence="6">
    <location>
        <begin position="103"/>
        <end position="123"/>
    </location>
</feature>
<comment type="subcellular location">
    <subcellularLocation>
        <location evidence="1">Cell membrane</location>
        <topology evidence="1">Multi-pass membrane protein</topology>
    </subcellularLocation>
</comment>
<feature type="transmembrane region" description="Helical" evidence="6">
    <location>
        <begin position="224"/>
        <end position="245"/>
    </location>
</feature>
<dbReference type="PANTHER" id="PTHR42920:SF11">
    <property type="entry name" value="INNER MEMBRANE PROTEIN YTFF"/>
    <property type="match status" value="1"/>
</dbReference>
<dbReference type="Proteomes" id="UP000221168">
    <property type="component" value="Unassembled WGS sequence"/>
</dbReference>
<feature type="domain" description="EamA" evidence="7">
    <location>
        <begin position="15"/>
        <end position="145"/>
    </location>
</feature>
<feature type="transmembrane region" description="Helical" evidence="6">
    <location>
        <begin position="190"/>
        <end position="212"/>
    </location>
</feature>
<dbReference type="GO" id="GO:0005886">
    <property type="term" value="C:plasma membrane"/>
    <property type="evidence" value="ECO:0007669"/>
    <property type="project" value="UniProtKB-SubCell"/>
</dbReference>
<dbReference type="EMBL" id="PDVP01000001">
    <property type="protein sequence ID" value="PHP68789.1"/>
    <property type="molecule type" value="Genomic_DNA"/>
</dbReference>
<keyword evidence="3 6" id="KW-0812">Transmembrane</keyword>
<reference evidence="8 9" key="1">
    <citation type="submission" date="2017-10" db="EMBL/GenBank/DDBJ databases">
        <title>Sedimentibacterium mangrovi gen. nov., sp. nov., a novel member of family Phyllobacteriacea isolated from mangrove sediment.</title>
        <authorList>
            <person name="Liao H."/>
            <person name="Tian Y."/>
        </authorList>
    </citation>
    <scope>NUCLEOTIDE SEQUENCE [LARGE SCALE GENOMIC DNA]</scope>
    <source>
        <strain evidence="8 9">X9-2-2</strain>
    </source>
</reference>
<keyword evidence="4 6" id="KW-1133">Transmembrane helix</keyword>
<evidence type="ECO:0000256" key="3">
    <source>
        <dbReference type="ARBA" id="ARBA00022692"/>
    </source>
</evidence>
<accession>A0A2G1QTK0</accession>
<evidence type="ECO:0000256" key="5">
    <source>
        <dbReference type="ARBA" id="ARBA00023136"/>
    </source>
</evidence>
<evidence type="ECO:0000256" key="1">
    <source>
        <dbReference type="ARBA" id="ARBA00004651"/>
    </source>
</evidence>
<evidence type="ECO:0000259" key="7">
    <source>
        <dbReference type="Pfam" id="PF00892"/>
    </source>
</evidence>
<keyword evidence="5 6" id="KW-0472">Membrane</keyword>